<dbReference type="PANTHER" id="PTHR43022">
    <property type="entry name" value="PROTEIN SMF"/>
    <property type="match status" value="1"/>
</dbReference>
<dbReference type="Pfam" id="PF17782">
    <property type="entry name" value="WHD_DprA"/>
    <property type="match status" value="1"/>
</dbReference>
<accession>A0ABT2LMY7</accession>
<dbReference type="Proteomes" id="UP001320831">
    <property type="component" value="Unassembled WGS sequence"/>
</dbReference>
<evidence type="ECO:0000259" key="3">
    <source>
        <dbReference type="Pfam" id="PF02481"/>
    </source>
</evidence>
<dbReference type="SUPFAM" id="SSF102405">
    <property type="entry name" value="MCP/YpsA-like"/>
    <property type="match status" value="1"/>
</dbReference>
<dbReference type="InterPro" id="IPR036388">
    <property type="entry name" value="WH-like_DNA-bd_sf"/>
</dbReference>
<dbReference type="InterPro" id="IPR041614">
    <property type="entry name" value="DprA_WH"/>
</dbReference>
<dbReference type="EMBL" id="JAOCZP010000003">
    <property type="protein sequence ID" value="MCT7375676.1"/>
    <property type="molecule type" value="Genomic_DNA"/>
</dbReference>
<reference evidence="5 6" key="1">
    <citation type="submission" date="2022-09" db="EMBL/GenBank/DDBJ databases">
        <title>Chelativorans salina sp. nov., a novel slightly halophilic bacterium isolated from a saline lake sediment enrichment.</title>
        <authorList>
            <person name="Gao L."/>
            <person name="Fang B.-Z."/>
            <person name="Li W.-J."/>
        </authorList>
    </citation>
    <scope>NUCLEOTIDE SEQUENCE [LARGE SCALE GENOMIC DNA]</scope>
    <source>
        <strain evidence="5 6">EGI FJ00035</strain>
    </source>
</reference>
<evidence type="ECO:0000256" key="1">
    <source>
        <dbReference type="ARBA" id="ARBA00006525"/>
    </source>
</evidence>
<evidence type="ECO:0000256" key="2">
    <source>
        <dbReference type="SAM" id="MobiDB-lite"/>
    </source>
</evidence>
<feature type="region of interest" description="Disordered" evidence="2">
    <location>
        <begin position="291"/>
        <end position="317"/>
    </location>
</feature>
<gene>
    <name evidence="5" type="primary">dprA</name>
    <name evidence="5" type="ORF">N5A92_11595</name>
</gene>
<dbReference type="NCBIfam" id="TIGR00732">
    <property type="entry name" value="dprA"/>
    <property type="match status" value="1"/>
</dbReference>
<comment type="similarity">
    <text evidence="1">Belongs to the DprA/Smf family.</text>
</comment>
<proteinExistence type="inferred from homology"/>
<feature type="domain" description="Smf/DprA SLOG" evidence="3">
    <location>
        <begin position="83"/>
        <end position="287"/>
    </location>
</feature>
<organism evidence="5 6">
    <name type="scientific">Chelativorans salis</name>
    <dbReference type="NCBI Taxonomy" id="2978478"/>
    <lineage>
        <taxon>Bacteria</taxon>
        <taxon>Pseudomonadati</taxon>
        <taxon>Pseudomonadota</taxon>
        <taxon>Alphaproteobacteria</taxon>
        <taxon>Hyphomicrobiales</taxon>
        <taxon>Phyllobacteriaceae</taxon>
        <taxon>Chelativorans</taxon>
    </lineage>
</organism>
<name>A0ABT2LMY7_9HYPH</name>
<dbReference type="InterPro" id="IPR057666">
    <property type="entry name" value="DrpA_SLOG"/>
</dbReference>
<sequence length="374" mass="39606">MSTGAERRLNDRQRRAWLRLIRTENVGPATFRDLINRFGSAEAALAALPELAHKGGAQRIRIPSEAEVDAELDLAHRMGACFVAIGEAHYPPLLARADHPPPLIAAKGRLDLLREPTIAIVGARNASLAGIKLAQRIAVELGRQGYLVASGLARGIDAAAHRGSIETGTAAAMAGGLDRPYPPENDVLFAEIAERGAVLTEMPFGWTPRARDFPRRNRIVAGMAYGLVVVEAASRSGSLISARLANEMGRLVFAVPGSPLDPRAAGTNKLLKDGAILTTGAEDVLDAIAPLVGQPPPEREMEEPSDSLAAPPPGDDERARVLEALGPTPVGIDEIIRHTGLHPAQVSLILLELDLAGRLERHSGGSVSLLMGGR</sequence>
<dbReference type="Gene3D" id="1.10.10.10">
    <property type="entry name" value="Winged helix-like DNA-binding domain superfamily/Winged helix DNA-binding domain"/>
    <property type="match status" value="1"/>
</dbReference>
<dbReference type="PANTHER" id="PTHR43022:SF1">
    <property type="entry name" value="PROTEIN SMF"/>
    <property type="match status" value="1"/>
</dbReference>
<evidence type="ECO:0000313" key="6">
    <source>
        <dbReference type="Proteomes" id="UP001320831"/>
    </source>
</evidence>
<dbReference type="Pfam" id="PF21102">
    <property type="entry name" value="DprA_N"/>
    <property type="match status" value="1"/>
</dbReference>
<evidence type="ECO:0000313" key="5">
    <source>
        <dbReference type="EMBL" id="MCT7375676.1"/>
    </source>
</evidence>
<protein>
    <submittedName>
        <fullName evidence="5">DNA-processing protein DprA</fullName>
    </submittedName>
</protein>
<dbReference type="InterPro" id="IPR003488">
    <property type="entry name" value="DprA"/>
</dbReference>
<dbReference type="Pfam" id="PF02481">
    <property type="entry name" value="DNA_processg_A"/>
    <property type="match status" value="1"/>
</dbReference>
<evidence type="ECO:0000259" key="4">
    <source>
        <dbReference type="Pfam" id="PF17782"/>
    </source>
</evidence>
<dbReference type="RefSeq" id="WP_260902745.1">
    <property type="nucleotide sequence ID" value="NZ_JAOCZP010000003.1"/>
</dbReference>
<feature type="domain" description="DprA winged helix" evidence="4">
    <location>
        <begin position="309"/>
        <end position="365"/>
    </location>
</feature>
<dbReference type="Gene3D" id="3.40.50.450">
    <property type="match status" value="1"/>
</dbReference>
<keyword evidence="6" id="KW-1185">Reference proteome</keyword>
<comment type="caution">
    <text evidence="5">The sequence shown here is derived from an EMBL/GenBank/DDBJ whole genome shotgun (WGS) entry which is preliminary data.</text>
</comment>